<dbReference type="Gene3D" id="1.10.510.10">
    <property type="entry name" value="Transferase(Phosphotransferase) domain 1"/>
    <property type="match status" value="1"/>
</dbReference>
<name>A0A7I4EDX4_PHYPA</name>
<sequence length="1221" mass="138588">MKHDKISNMQENCGKENWCEEAIFQLNNKESFRKLLLDLKCCCDIANDVVLKYYPNKVKDNSFAIFNVATHDEIEEDIEFLWKKLIHANEEEDFEYFGIVKHLLQRLEDLLYIEGEELSDLKLLSNIQSHEITKYLSKGSYGKVYKLKWLGLVCATKKMDVIFDKIFIREVSILASLNHTNLITYYFAMKRSANGSIEFFVRENEKEYLYIGMELMQNNLSNMLKEENDVSYIFLIDIMHQIAKGICYLHDMHIAHRGLKLENILVNIVKSKIMNNIVRHAIVKVIDFKVSKIEVGRNPKARENNYIYGSLGYMAPKVLKNKFQTMTMCLFEADVYSFAMICSKILSKEDPFDDVHEIKKILKRIKKGERPKLPSNCDDLNELIQECWRLNLLHRPKFANICKRLELLKKKRQQYTNKVKALYFVGMDGIGKTTIAKAILTSLKDIYNVSCFVECIESGGDCYTTSCNILEQLKVKSNPKDIKEAQAILKSFLMENKTILVFNNVKNQSQIEDVVPMDVIFASNSSTLVATTQDSKVIKHSGEEVRKINIEELDEETKNFPNELIEIGKKIVRACNGLPLSLKVMGAFLKENKRLSDVYPRGMSKERALRIWTKNKSKEYNLKEELTEKTLEILYDNDVWKKFDDLNVLQLRNFSFIEKFPNSFFRITTLLELDLEGYLNLTMLPNKIEYMISLKIFSLRYCKKLSLLPISIRSLFALKNLNMGRCLSLTSLPNEFGNLTCLTTLSIEGCLSLTSLPNEFGNLTSLKIFDISRCSSLTSLPNELGNLTSLTTLYIHRCTGLTSLPNELSNLTSLKTFDISWCSSLTSLPNKLDNLTSLKTFNISKCSSLTSLPNELSNLTSLKIFDIYGCSSLTSLPNELGNLISLTTLYIQRCITLTSLPNELDNLTYLTTFNISECSSLTLLSNEVGNFTSLTVFDISWCSSLTSLSNELGNLTSLTTLKIDRYSNLTSFPNELGNLTSLTTLNMKSYSRLTSLPNELGNLISLTILNMKSCSRLTSLPNELGNLTSLTILNMKNCLRLTSLPNELGNFISLIIFDISDYSRLILLPNELDNLASLTILKIKRCLSLTSLPNELVNLISLTTLNIKSCSRLISLPNELDNLTSLTTFDISNCSSLTSLPNELSNLISLTTLDMKSCSRFISLPNELGNFTSLTTLKIEGYSSLTSLPNELSNLTSLTTFDINWCSSLTSLLNELGISQL</sequence>
<dbReference type="Gramene" id="Pp3c8_2150V3.2">
    <property type="protein sequence ID" value="Pp3c8_2150V3.2"/>
    <property type="gene ID" value="Pp3c8_2150"/>
</dbReference>
<evidence type="ECO:0000313" key="4">
    <source>
        <dbReference type="Proteomes" id="UP000006727"/>
    </source>
</evidence>
<keyword evidence="1" id="KW-0677">Repeat</keyword>
<evidence type="ECO:0000259" key="2">
    <source>
        <dbReference type="PROSITE" id="PS50011"/>
    </source>
</evidence>
<dbReference type="GO" id="GO:0005524">
    <property type="term" value="F:ATP binding"/>
    <property type="evidence" value="ECO:0007669"/>
    <property type="project" value="InterPro"/>
</dbReference>
<reference evidence="3 4" key="2">
    <citation type="journal article" date="2018" name="Plant J.">
        <title>The Physcomitrella patens chromosome-scale assembly reveals moss genome structure and evolution.</title>
        <authorList>
            <person name="Lang D."/>
            <person name="Ullrich K.K."/>
            <person name="Murat F."/>
            <person name="Fuchs J."/>
            <person name="Jenkins J."/>
            <person name="Haas F.B."/>
            <person name="Piednoel M."/>
            <person name="Gundlach H."/>
            <person name="Van Bel M."/>
            <person name="Meyberg R."/>
            <person name="Vives C."/>
            <person name="Morata J."/>
            <person name="Symeonidi A."/>
            <person name="Hiss M."/>
            <person name="Muchero W."/>
            <person name="Kamisugi Y."/>
            <person name="Saleh O."/>
            <person name="Blanc G."/>
            <person name="Decker E.L."/>
            <person name="van Gessel N."/>
            <person name="Grimwood J."/>
            <person name="Hayes R.D."/>
            <person name="Graham S.W."/>
            <person name="Gunter L.E."/>
            <person name="McDaniel S.F."/>
            <person name="Hoernstein S.N.W."/>
            <person name="Larsson A."/>
            <person name="Li F.W."/>
            <person name="Perroud P.F."/>
            <person name="Phillips J."/>
            <person name="Ranjan P."/>
            <person name="Rokshar D.S."/>
            <person name="Rothfels C.J."/>
            <person name="Schneider L."/>
            <person name="Shu S."/>
            <person name="Stevenson D.W."/>
            <person name="Thummler F."/>
            <person name="Tillich M."/>
            <person name="Villarreal Aguilar J.C."/>
            <person name="Widiez T."/>
            <person name="Wong G.K."/>
            <person name="Wymore A."/>
            <person name="Zhang Y."/>
            <person name="Zimmer A.D."/>
            <person name="Quatrano R.S."/>
            <person name="Mayer K.F.X."/>
            <person name="Goodstein D."/>
            <person name="Casacuberta J.M."/>
            <person name="Vandepoele K."/>
            <person name="Reski R."/>
            <person name="Cuming A.C."/>
            <person name="Tuskan G.A."/>
            <person name="Maumus F."/>
            <person name="Salse J."/>
            <person name="Schmutz J."/>
            <person name="Rensing S.A."/>
        </authorList>
    </citation>
    <scope>NUCLEOTIDE SEQUENCE [LARGE SCALE GENOMIC DNA]</scope>
    <source>
        <strain evidence="3 4">cv. Gransden 2004</strain>
    </source>
</reference>
<dbReference type="Pfam" id="PF00931">
    <property type="entry name" value="NB-ARC"/>
    <property type="match status" value="1"/>
</dbReference>
<dbReference type="Gene3D" id="3.40.50.300">
    <property type="entry name" value="P-loop containing nucleotide triphosphate hydrolases"/>
    <property type="match status" value="1"/>
</dbReference>
<reference evidence="3" key="3">
    <citation type="submission" date="2020-12" db="UniProtKB">
        <authorList>
            <consortium name="EnsemblPlants"/>
        </authorList>
    </citation>
    <scope>IDENTIFICATION</scope>
</reference>
<dbReference type="InterPro" id="IPR002182">
    <property type="entry name" value="NB-ARC"/>
</dbReference>
<dbReference type="SUPFAM" id="SSF52540">
    <property type="entry name" value="P-loop containing nucleoside triphosphate hydrolases"/>
    <property type="match status" value="1"/>
</dbReference>
<dbReference type="Pfam" id="PF00069">
    <property type="entry name" value="Pkinase"/>
    <property type="match status" value="1"/>
</dbReference>
<dbReference type="InParanoid" id="A0A7I4EDX4"/>
<dbReference type="PANTHER" id="PTHR36766">
    <property type="entry name" value="PLANT BROAD-SPECTRUM MILDEW RESISTANCE PROTEIN RPW8"/>
    <property type="match status" value="1"/>
</dbReference>
<keyword evidence="4" id="KW-1185">Reference proteome</keyword>
<evidence type="ECO:0000313" key="3">
    <source>
        <dbReference type="EnsemblPlants" id="Pp3c8_2150V3.2"/>
    </source>
</evidence>
<dbReference type="Proteomes" id="UP000006727">
    <property type="component" value="Chromosome 8"/>
</dbReference>
<dbReference type="InterPro" id="IPR055414">
    <property type="entry name" value="LRR_R13L4/SHOC2-like"/>
</dbReference>
<dbReference type="Gene3D" id="3.30.200.20">
    <property type="entry name" value="Phosphorylase Kinase, domain 1"/>
    <property type="match status" value="1"/>
</dbReference>
<dbReference type="AlphaFoldDB" id="A0A7I4EDX4"/>
<dbReference type="SUPFAM" id="SSF52058">
    <property type="entry name" value="L domain-like"/>
    <property type="match status" value="2"/>
</dbReference>
<dbReference type="PROSITE" id="PS50011">
    <property type="entry name" value="PROTEIN_KINASE_DOM"/>
    <property type="match status" value="1"/>
</dbReference>
<dbReference type="InterPro" id="IPR000719">
    <property type="entry name" value="Prot_kinase_dom"/>
</dbReference>
<reference evidence="3 4" key="1">
    <citation type="journal article" date="2008" name="Science">
        <title>The Physcomitrella genome reveals evolutionary insights into the conquest of land by plants.</title>
        <authorList>
            <person name="Rensing S."/>
            <person name="Lang D."/>
            <person name="Zimmer A."/>
            <person name="Terry A."/>
            <person name="Salamov A."/>
            <person name="Shapiro H."/>
            <person name="Nishiyama T."/>
            <person name="Perroud P.-F."/>
            <person name="Lindquist E."/>
            <person name="Kamisugi Y."/>
            <person name="Tanahashi T."/>
            <person name="Sakakibara K."/>
            <person name="Fujita T."/>
            <person name="Oishi K."/>
            <person name="Shin-I T."/>
            <person name="Kuroki Y."/>
            <person name="Toyoda A."/>
            <person name="Suzuki Y."/>
            <person name="Hashimoto A."/>
            <person name="Yamaguchi K."/>
            <person name="Sugano A."/>
            <person name="Kohara Y."/>
            <person name="Fujiyama A."/>
            <person name="Anterola A."/>
            <person name="Aoki S."/>
            <person name="Ashton N."/>
            <person name="Barbazuk W.B."/>
            <person name="Barker E."/>
            <person name="Bennetzen J."/>
            <person name="Bezanilla M."/>
            <person name="Blankenship R."/>
            <person name="Cho S.H."/>
            <person name="Dutcher S."/>
            <person name="Estelle M."/>
            <person name="Fawcett J.A."/>
            <person name="Gundlach H."/>
            <person name="Hanada K."/>
            <person name="Heyl A."/>
            <person name="Hicks K.A."/>
            <person name="Hugh J."/>
            <person name="Lohr M."/>
            <person name="Mayer K."/>
            <person name="Melkozernov A."/>
            <person name="Murata T."/>
            <person name="Nelson D."/>
            <person name="Pils B."/>
            <person name="Prigge M."/>
            <person name="Reiss B."/>
            <person name="Renner T."/>
            <person name="Rombauts S."/>
            <person name="Rushton P."/>
            <person name="Sanderfoot A."/>
            <person name="Schween G."/>
            <person name="Shiu S.-H."/>
            <person name="Stueber K."/>
            <person name="Theodoulou F.L."/>
            <person name="Tu H."/>
            <person name="Van de Peer Y."/>
            <person name="Verrier P.J."/>
            <person name="Waters E."/>
            <person name="Wood A."/>
            <person name="Yang L."/>
            <person name="Cove D."/>
            <person name="Cuming A."/>
            <person name="Hasebe M."/>
            <person name="Lucas S."/>
            <person name="Mishler D.B."/>
            <person name="Reski R."/>
            <person name="Grigoriev I."/>
            <person name="Quatrano R.S."/>
            <person name="Boore J.L."/>
        </authorList>
    </citation>
    <scope>NUCLEOTIDE SEQUENCE [LARGE SCALE GENOMIC DNA]</scope>
    <source>
        <strain evidence="3 4">cv. Gransden 2004</strain>
    </source>
</reference>
<proteinExistence type="predicted"/>
<dbReference type="EnsemblPlants" id="Pp3c8_2150V3.2">
    <property type="protein sequence ID" value="Pp3c8_2150V3.2"/>
    <property type="gene ID" value="Pp3c8_2150"/>
</dbReference>
<dbReference type="GO" id="GO:0006952">
    <property type="term" value="P:defense response"/>
    <property type="evidence" value="ECO:0007669"/>
    <property type="project" value="UniProtKB-KW"/>
</dbReference>
<organism evidence="3 4">
    <name type="scientific">Physcomitrium patens</name>
    <name type="common">Spreading-leaved earth moss</name>
    <name type="synonym">Physcomitrella patens</name>
    <dbReference type="NCBI Taxonomy" id="3218"/>
    <lineage>
        <taxon>Eukaryota</taxon>
        <taxon>Viridiplantae</taxon>
        <taxon>Streptophyta</taxon>
        <taxon>Embryophyta</taxon>
        <taxon>Bryophyta</taxon>
        <taxon>Bryophytina</taxon>
        <taxon>Bryopsida</taxon>
        <taxon>Funariidae</taxon>
        <taxon>Funariales</taxon>
        <taxon>Funariaceae</taxon>
        <taxon>Physcomitrium</taxon>
    </lineage>
</organism>
<dbReference type="PRINTS" id="PR00364">
    <property type="entry name" value="DISEASERSIST"/>
</dbReference>
<dbReference type="Pfam" id="PF23598">
    <property type="entry name" value="LRR_14"/>
    <property type="match status" value="3"/>
</dbReference>
<dbReference type="GO" id="GO:0035556">
    <property type="term" value="P:intracellular signal transduction"/>
    <property type="evidence" value="ECO:0000318"/>
    <property type="project" value="GO_Central"/>
</dbReference>
<dbReference type="GO" id="GO:0004672">
    <property type="term" value="F:protein kinase activity"/>
    <property type="evidence" value="ECO:0007669"/>
    <property type="project" value="InterPro"/>
</dbReference>
<accession>A0A7I4EDX4</accession>
<protein>
    <recommendedName>
        <fullName evidence="2">Protein kinase domain-containing protein</fullName>
    </recommendedName>
</protein>
<dbReference type="EMBL" id="ABEU02000008">
    <property type="status" value="NOT_ANNOTATED_CDS"/>
    <property type="molecule type" value="Genomic_DNA"/>
</dbReference>
<evidence type="ECO:0000256" key="1">
    <source>
        <dbReference type="ARBA" id="ARBA00022737"/>
    </source>
</evidence>
<dbReference type="InterPro" id="IPR032675">
    <property type="entry name" value="LRR_dom_sf"/>
</dbReference>
<feature type="domain" description="Protein kinase" evidence="2">
    <location>
        <begin position="130"/>
        <end position="408"/>
    </location>
</feature>
<dbReference type="Gene3D" id="1.10.8.430">
    <property type="entry name" value="Helical domain of apoptotic protease-activating factors"/>
    <property type="match status" value="1"/>
</dbReference>
<dbReference type="InterPro" id="IPR011009">
    <property type="entry name" value="Kinase-like_dom_sf"/>
</dbReference>
<dbReference type="InterPro" id="IPR027417">
    <property type="entry name" value="P-loop_NTPase"/>
</dbReference>
<dbReference type="GO" id="GO:0043531">
    <property type="term" value="F:ADP binding"/>
    <property type="evidence" value="ECO:0007669"/>
    <property type="project" value="InterPro"/>
</dbReference>
<dbReference type="InterPro" id="IPR042197">
    <property type="entry name" value="Apaf_helical"/>
</dbReference>
<dbReference type="PANTHER" id="PTHR36766:SF30">
    <property type="entry name" value="TIR-NBS TYPE DISEASE RESISTANCE PROTEIN-RELATED"/>
    <property type="match status" value="1"/>
</dbReference>
<dbReference type="SUPFAM" id="SSF56112">
    <property type="entry name" value="Protein kinase-like (PK-like)"/>
    <property type="match status" value="1"/>
</dbReference>
<dbReference type="Gene3D" id="3.80.10.10">
    <property type="entry name" value="Ribonuclease Inhibitor"/>
    <property type="match status" value="5"/>
</dbReference>